<dbReference type="Gene3D" id="3.40.50.1820">
    <property type="entry name" value="alpha/beta hydrolase"/>
    <property type="match status" value="1"/>
</dbReference>
<organism evidence="2 3">
    <name type="scientific">Trichinella zimbabwensis</name>
    <dbReference type="NCBI Taxonomy" id="268475"/>
    <lineage>
        <taxon>Eukaryota</taxon>
        <taxon>Metazoa</taxon>
        <taxon>Ecdysozoa</taxon>
        <taxon>Nematoda</taxon>
        <taxon>Enoplea</taxon>
        <taxon>Dorylaimia</taxon>
        <taxon>Trichinellida</taxon>
        <taxon>Trichinellidae</taxon>
        <taxon>Trichinella</taxon>
    </lineage>
</organism>
<dbReference type="PANTHER" id="PTHR12277:SF56">
    <property type="entry name" value="AB HYDROLASE-1 DOMAIN-CONTAINING PROTEIN"/>
    <property type="match status" value="1"/>
</dbReference>
<dbReference type="PANTHER" id="PTHR12277">
    <property type="entry name" value="ALPHA/BETA HYDROLASE DOMAIN-CONTAINING PROTEIN"/>
    <property type="match status" value="1"/>
</dbReference>
<name>A0A0V1I7S4_9BILA</name>
<comment type="caution">
    <text evidence="2">The sequence shown here is derived from an EMBL/GenBank/DDBJ whole genome shotgun (WGS) entry which is preliminary data.</text>
</comment>
<evidence type="ECO:0000259" key="1">
    <source>
        <dbReference type="Pfam" id="PF03959"/>
    </source>
</evidence>
<dbReference type="GO" id="GO:0010008">
    <property type="term" value="C:endosome membrane"/>
    <property type="evidence" value="ECO:0007669"/>
    <property type="project" value="TreeGrafter"/>
</dbReference>
<gene>
    <name evidence="2" type="primary">Abhd17a</name>
    <name evidence="2" type="ORF">T11_15123</name>
</gene>
<evidence type="ECO:0000313" key="3">
    <source>
        <dbReference type="Proteomes" id="UP000055024"/>
    </source>
</evidence>
<dbReference type="SUPFAM" id="SSF53474">
    <property type="entry name" value="alpha/beta-Hydrolases"/>
    <property type="match status" value="1"/>
</dbReference>
<dbReference type="Pfam" id="PF03959">
    <property type="entry name" value="FSH1"/>
    <property type="match status" value="1"/>
</dbReference>
<sequence length="429" mass="48632">LFNNLTLKFIFNNIHCANQQHYHQCSTLACAISMDKVRKAEENLSENPTTSCNANESREAEKVKRSKRKFKFASFLTNTFNAIKTFRVPIPSCLLNCIAFAPPLSSQYEFVKKTGETTPMKYFVTILPSIAANIPVVKVKRMLFQSNGFYLESTSSTRIACIHMKNSIRQPSPMFIIMSHLNACDMAAGMEYGDLLCRYFGLDIFMYDYPGYGLSEGRPSENGLYRSHDLLYKYMTTELKIPPKKIILIGVSIGTVPAIDLASKEEVGCLIVMSSFTSAYGTICPNAKWNCFKDRLCNLSKIREVNSPTLIIHGEEDEMFDVRHSMQLAENCPYSCSPVVIAGASHSDVPFKKQTLKKISEFLYANFRLLRPPYQIRDTDERYETPEFFVQLYAKLNDAKCNKDEKRPFLSMFSSVSASSNSDDLGEDE</sequence>
<dbReference type="InterPro" id="IPR005645">
    <property type="entry name" value="FSH-like_dom"/>
</dbReference>
<proteinExistence type="predicted"/>
<feature type="domain" description="Serine hydrolase" evidence="1">
    <location>
        <begin position="269"/>
        <end position="358"/>
    </location>
</feature>
<protein>
    <submittedName>
        <fullName evidence="2">Alpha/beta hydrolase domain-containing protein 17A</fullName>
    </submittedName>
</protein>
<dbReference type="GO" id="GO:0005886">
    <property type="term" value="C:plasma membrane"/>
    <property type="evidence" value="ECO:0007669"/>
    <property type="project" value="TreeGrafter"/>
</dbReference>
<keyword evidence="3" id="KW-1185">Reference proteome</keyword>
<dbReference type="EMBL" id="JYDP01000002">
    <property type="protein sequence ID" value="KRZ18872.1"/>
    <property type="molecule type" value="Genomic_DNA"/>
</dbReference>
<reference evidence="2 3" key="1">
    <citation type="submission" date="2015-01" db="EMBL/GenBank/DDBJ databases">
        <title>Evolution of Trichinella species and genotypes.</title>
        <authorList>
            <person name="Korhonen P.K."/>
            <person name="Edoardo P."/>
            <person name="Giuseppe L.R."/>
            <person name="Gasser R.B."/>
        </authorList>
    </citation>
    <scope>NUCLEOTIDE SEQUENCE [LARGE SCALE GENOMIC DNA]</scope>
    <source>
        <strain evidence="2">ISS1029</strain>
    </source>
</reference>
<accession>A0A0V1I7S4</accession>
<dbReference type="InterPro" id="IPR029058">
    <property type="entry name" value="AB_hydrolase_fold"/>
</dbReference>
<dbReference type="AlphaFoldDB" id="A0A0V1I7S4"/>
<dbReference type="OrthoDB" id="446723at2759"/>
<dbReference type="GO" id="GO:0008474">
    <property type="term" value="F:palmitoyl-(protein) hydrolase activity"/>
    <property type="evidence" value="ECO:0007669"/>
    <property type="project" value="TreeGrafter"/>
</dbReference>
<keyword evidence="2" id="KW-0378">Hydrolase</keyword>
<evidence type="ECO:0000313" key="2">
    <source>
        <dbReference type="EMBL" id="KRZ18872.1"/>
    </source>
</evidence>
<feature type="non-terminal residue" evidence="2">
    <location>
        <position position="1"/>
    </location>
</feature>
<dbReference type="STRING" id="268475.A0A0V1I7S4"/>
<dbReference type="Proteomes" id="UP000055024">
    <property type="component" value="Unassembled WGS sequence"/>
</dbReference>